<feature type="transmembrane region" description="Helical" evidence="8">
    <location>
        <begin position="363"/>
        <end position="382"/>
    </location>
</feature>
<evidence type="ECO:0000313" key="10">
    <source>
        <dbReference type="EMBL" id="OGM32646.1"/>
    </source>
</evidence>
<evidence type="ECO:0000256" key="3">
    <source>
        <dbReference type="ARBA" id="ARBA00022676"/>
    </source>
</evidence>
<keyword evidence="2" id="KW-1003">Cell membrane</keyword>
<evidence type="ECO:0000256" key="8">
    <source>
        <dbReference type="SAM" id="Phobius"/>
    </source>
</evidence>
<evidence type="ECO:0000259" key="9">
    <source>
        <dbReference type="Pfam" id="PF13231"/>
    </source>
</evidence>
<dbReference type="InterPro" id="IPR050297">
    <property type="entry name" value="LipidA_mod_glycosyltrf_83"/>
</dbReference>
<evidence type="ECO:0000256" key="2">
    <source>
        <dbReference type="ARBA" id="ARBA00022475"/>
    </source>
</evidence>
<feature type="transmembrane region" description="Helical" evidence="8">
    <location>
        <begin position="337"/>
        <end position="357"/>
    </location>
</feature>
<sequence>MDKIFRRTLFIPIKEYLILSFILYLSLIARFYKINNPIADWHSFRQADTASVTRFFLNEGVNPLVPIYHDVSTTQSGIFNPNGYRFVEFPIFNIFHLYFYKIIPSLGFDIVGRLTSIISSLVSTFLIFLICKKMFNNKIALMASALYAFLPYNIYFTRVTLPEPLATTFALSAIWFFILYLENNSLINLFISAISFSISLLIKPYVLFFGVPMFYLAYVKYSLKDLIKAKEFYFWLSIVLLPFIFWRIWMLKFPEGIPFWKWTFNGDGIRFRPSFWRWIFGERLTSMILGYWGLIPFVFGIISVKKKQLFSQMFLLGALIYVCIFATANVRHDYYQTIIVPTIVITTAVGLVEFWNLKNYSKLLTRVLVIFTLIIMIMTSFVQIKEFYKINRPEIVEAGQRADKLLPKDALVIAPYNGDTAFLYQTKRRGWPVVDRPIDDLIEKGAMYFVSVDLNHYQTLEFAKRFKIIESATSYIIIDLTAEK</sequence>
<keyword evidence="7 8" id="KW-0472">Membrane</keyword>
<feature type="transmembrane region" description="Helical" evidence="8">
    <location>
        <begin position="310"/>
        <end position="330"/>
    </location>
</feature>
<gene>
    <name evidence="10" type="ORF">A3D01_05330</name>
</gene>
<dbReference type="Pfam" id="PF13231">
    <property type="entry name" value="PMT_2"/>
    <property type="match status" value="1"/>
</dbReference>
<dbReference type="AlphaFoldDB" id="A0A1F7YZ66"/>
<organism evidence="10 11">
    <name type="scientific">Candidatus Woesebacteria bacterium RIFCSPHIGHO2_02_FULL_39_13</name>
    <dbReference type="NCBI Taxonomy" id="1802505"/>
    <lineage>
        <taxon>Bacteria</taxon>
        <taxon>Candidatus Woeseibacteriota</taxon>
    </lineage>
</organism>
<name>A0A1F7YZ66_9BACT</name>
<feature type="transmembrane region" description="Helical" evidence="8">
    <location>
        <begin position="193"/>
        <end position="217"/>
    </location>
</feature>
<evidence type="ECO:0000256" key="1">
    <source>
        <dbReference type="ARBA" id="ARBA00004651"/>
    </source>
</evidence>
<dbReference type="PANTHER" id="PTHR33908">
    <property type="entry name" value="MANNOSYLTRANSFERASE YKCB-RELATED"/>
    <property type="match status" value="1"/>
</dbReference>
<feature type="transmembrane region" description="Helical" evidence="8">
    <location>
        <begin position="232"/>
        <end position="251"/>
    </location>
</feature>
<reference evidence="10 11" key="1">
    <citation type="journal article" date="2016" name="Nat. Commun.">
        <title>Thousands of microbial genomes shed light on interconnected biogeochemical processes in an aquifer system.</title>
        <authorList>
            <person name="Anantharaman K."/>
            <person name="Brown C.T."/>
            <person name="Hug L.A."/>
            <person name="Sharon I."/>
            <person name="Castelle C.J."/>
            <person name="Probst A.J."/>
            <person name="Thomas B.C."/>
            <person name="Singh A."/>
            <person name="Wilkins M.J."/>
            <person name="Karaoz U."/>
            <person name="Brodie E.L."/>
            <person name="Williams K.H."/>
            <person name="Hubbard S.S."/>
            <person name="Banfield J.F."/>
        </authorList>
    </citation>
    <scope>NUCLEOTIDE SEQUENCE [LARGE SCALE GENOMIC DNA]</scope>
</reference>
<evidence type="ECO:0000256" key="4">
    <source>
        <dbReference type="ARBA" id="ARBA00022679"/>
    </source>
</evidence>
<keyword evidence="3" id="KW-0328">Glycosyltransferase</keyword>
<proteinExistence type="predicted"/>
<feature type="transmembrane region" description="Helical" evidence="8">
    <location>
        <begin position="16"/>
        <end position="32"/>
    </location>
</feature>
<dbReference type="Proteomes" id="UP000177169">
    <property type="component" value="Unassembled WGS sequence"/>
</dbReference>
<evidence type="ECO:0000256" key="7">
    <source>
        <dbReference type="ARBA" id="ARBA00023136"/>
    </source>
</evidence>
<feature type="transmembrane region" description="Helical" evidence="8">
    <location>
        <begin position="284"/>
        <end position="304"/>
    </location>
</feature>
<keyword evidence="4" id="KW-0808">Transferase</keyword>
<dbReference type="EMBL" id="MGGR01000029">
    <property type="protein sequence ID" value="OGM32646.1"/>
    <property type="molecule type" value="Genomic_DNA"/>
</dbReference>
<dbReference type="GO" id="GO:0005886">
    <property type="term" value="C:plasma membrane"/>
    <property type="evidence" value="ECO:0007669"/>
    <property type="project" value="UniProtKB-SubCell"/>
</dbReference>
<protein>
    <recommendedName>
        <fullName evidence="9">Glycosyltransferase RgtA/B/C/D-like domain-containing protein</fullName>
    </recommendedName>
</protein>
<dbReference type="InterPro" id="IPR038731">
    <property type="entry name" value="RgtA/B/C-like"/>
</dbReference>
<dbReference type="GO" id="GO:0016763">
    <property type="term" value="F:pentosyltransferase activity"/>
    <property type="evidence" value="ECO:0007669"/>
    <property type="project" value="TreeGrafter"/>
</dbReference>
<evidence type="ECO:0000256" key="6">
    <source>
        <dbReference type="ARBA" id="ARBA00022989"/>
    </source>
</evidence>
<comment type="caution">
    <text evidence="10">The sequence shown here is derived from an EMBL/GenBank/DDBJ whole genome shotgun (WGS) entry which is preliminary data.</text>
</comment>
<feature type="domain" description="Glycosyltransferase RgtA/B/C/D-like" evidence="9">
    <location>
        <begin position="110"/>
        <end position="249"/>
    </location>
</feature>
<dbReference type="PANTHER" id="PTHR33908:SF11">
    <property type="entry name" value="MEMBRANE PROTEIN"/>
    <property type="match status" value="1"/>
</dbReference>
<feature type="transmembrane region" description="Helical" evidence="8">
    <location>
        <begin position="110"/>
        <end position="130"/>
    </location>
</feature>
<evidence type="ECO:0000256" key="5">
    <source>
        <dbReference type="ARBA" id="ARBA00022692"/>
    </source>
</evidence>
<dbReference type="GO" id="GO:0009103">
    <property type="term" value="P:lipopolysaccharide biosynthetic process"/>
    <property type="evidence" value="ECO:0007669"/>
    <property type="project" value="UniProtKB-ARBA"/>
</dbReference>
<feature type="transmembrane region" description="Helical" evidence="8">
    <location>
        <begin position="139"/>
        <end position="158"/>
    </location>
</feature>
<keyword evidence="6 8" id="KW-1133">Transmembrane helix</keyword>
<evidence type="ECO:0000313" key="11">
    <source>
        <dbReference type="Proteomes" id="UP000177169"/>
    </source>
</evidence>
<comment type="subcellular location">
    <subcellularLocation>
        <location evidence="1">Cell membrane</location>
        <topology evidence="1">Multi-pass membrane protein</topology>
    </subcellularLocation>
</comment>
<dbReference type="STRING" id="1802505.A3D01_05330"/>
<keyword evidence="5 8" id="KW-0812">Transmembrane</keyword>
<accession>A0A1F7YZ66</accession>